<dbReference type="SUPFAM" id="SSF56281">
    <property type="entry name" value="Metallo-hydrolase/oxidoreductase"/>
    <property type="match status" value="1"/>
</dbReference>
<proteinExistence type="predicted"/>
<name>A0A848KYD5_9ACTN</name>
<reference evidence="2 3" key="1">
    <citation type="submission" date="2020-04" db="EMBL/GenBank/DDBJ databases">
        <title>Gordonia sp. nov. TBRC 11910.</title>
        <authorList>
            <person name="Suriyachadkun C."/>
        </authorList>
    </citation>
    <scope>NUCLEOTIDE SEQUENCE [LARGE SCALE GENOMIC DNA]</scope>
    <source>
        <strain evidence="2 3">TBRC 11910</strain>
    </source>
</reference>
<keyword evidence="3" id="KW-1185">Reference proteome</keyword>
<organism evidence="2 3">
    <name type="scientific">Gordonia asplenii</name>
    <dbReference type="NCBI Taxonomy" id="2725283"/>
    <lineage>
        <taxon>Bacteria</taxon>
        <taxon>Bacillati</taxon>
        <taxon>Actinomycetota</taxon>
        <taxon>Actinomycetes</taxon>
        <taxon>Mycobacteriales</taxon>
        <taxon>Gordoniaceae</taxon>
        <taxon>Gordonia</taxon>
    </lineage>
</organism>
<evidence type="ECO:0000313" key="2">
    <source>
        <dbReference type="EMBL" id="NMO01433.1"/>
    </source>
</evidence>
<accession>A0A848KYD5</accession>
<dbReference type="PANTHER" id="PTHR23131">
    <property type="entry name" value="ENDORIBONUCLEASE LACTB2"/>
    <property type="match status" value="1"/>
</dbReference>
<dbReference type="PANTHER" id="PTHR23131:SF4">
    <property type="entry name" value="METALLO-BETA-LACTAMASE SUPERFAMILY POTEIN"/>
    <property type="match status" value="1"/>
</dbReference>
<dbReference type="Gene3D" id="1.10.10.10">
    <property type="entry name" value="Winged helix-like DNA-binding domain superfamily/Winged helix DNA-binding domain"/>
    <property type="match status" value="1"/>
</dbReference>
<dbReference type="SMART" id="SM00849">
    <property type="entry name" value="Lactamase_B"/>
    <property type="match status" value="1"/>
</dbReference>
<keyword evidence="2" id="KW-0378">Hydrolase</keyword>
<dbReference type="RefSeq" id="WP_170193945.1">
    <property type="nucleotide sequence ID" value="NZ_JABBNB010000008.1"/>
</dbReference>
<dbReference type="Gene3D" id="3.60.15.10">
    <property type="entry name" value="Ribonuclease Z/Hydroxyacylglutathione hydrolase-like"/>
    <property type="match status" value="1"/>
</dbReference>
<dbReference type="Proteomes" id="UP000550729">
    <property type="component" value="Unassembled WGS sequence"/>
</dbReference>
<gene>
    <name evidence="2" type="ORF">HH308_09415</name>
</gene>
<dbReference type="InterPro" id="IPR001279">
    <property type="entry name" value="Metallo-B-lactamas"/>
</dbReference>
<protein>
    <submittedName>
        <fullName evidence="2">MBL fold metallo-hydrolase</fullName>
    </submittedName>
</protein>
<dbReference type="EMBL" id="JABBNB010000008">
    <property type="protein sequence ID" value="NMO01433.1"/>
    <property type="molecule type" value="Genomic_DNA"/>
</dbReference>
<feature type="domain" description="Metallo-beta-lactamase" evidence="1">
    <location>
        <begin position="30"/>
        <end position="242"/>
    </location>
</feature>
<dbReference type="InterPro" id="IPR036388">
    <property type="entry name" value="WH-like_DNA-bd_sf"/>
</dbReference>
<comment type="caution">
    <text evidence="2">The sequence shown here is derived from an EMBL/GenBank/DDBJ whole genome shotgun (WGS) entry which is preliminary data.</text>
</comment>
<dbReference type="Pfam" id="PF00753">
    <property type="entry name" value="Lactamase_B"/>
    <property type="match status" value="1"/>
</dbReference>
<dbReference type="GO" id="GO:0016787">
    <property type="term" value="F:hydrolase activity"/>
    <property type="evidence" value="ECO:0007669"/>
    <property type="project" value="UniProtKB-KW"/>
</dbReference>
<dbReference type="InterPro" id="IPR050662">
    <property type="entry name" value="Sec-metab_biosynth-thioest"/>
</dbReference>
<sequence>MTTASQQYSQLLADDVRHIPLPLPLPDLREINCFAIIGPSGITLIDPGWNDEPSEHAIRRALSELDATPADVEQIFVTHSHWDHYTRALEWQQRHGIPVYLGREEHHTIDAFDMSHGPYPHQAALLRRCGATELADAVDRLELEDFETEQPFGPPDQWIADRQEFACGAYRLRSHWTPGHTRGHTVYELVDTPLLFTGDHLLPRITPSLGFEHIPEDSPLTSYLASLRKFVDAADGLMLPAHGSTSFATQPRAAELLEHHRLRLSEIRDLVAAGHTTAFAVAEQMRWTRHARTISDLAPLHAMTAVLEVRSHLQHLVREGELSVVEDEVQRYQA</sequence>
<evidence type="ECO:0000313" key="3">
    <source>
        <dbReference type="Proteomes" id="UP000550729"/>
    </source>
</evidence>
<dbReference type="AlphaFoldDB" id="A0A848KYD5"/>
<dbReference type="InterPro" id="IPR036866">
    <property type="entry name" value="RibonucZ/Hydroxyglut_hydro"/>
</dbReference>
<evidence type="ECO:0000259" key="1">
    <source>
        <dbReference type="SMART" id="SM00849"/>
    </source>
</evidence>